<dbReference type="HOGENOM" id="CLU_1379498_0_0_1"/>
<reference evidence="4" key="1">
    <citation type="submission" date="2012-12" db="EMBL/GenBank/DDBJ databases">
        <authorList>
            <person name="Hellsten U."/>
            <person name="Grimwood J."/>
            <person name="Chapman J.A."/>
            <person name="Shapiro H."/>
            <person name="Aerts A."/>
            <person name="Otillar R.P."/>
            <person name="Terry A.Y."/>
            <person name="Boore J.L."/>
            <person name="Simakov O."/>
            <person name="Marletaz F."/>
            <person name="Cho S.-J."/>
            <person name="Edsinger-Gonzales E."/>
            <person name="Havlak P."/>
            <person name="Kuo D.-H."/>
            <person name="Larsson T."/>
            <person name="Lv J."/>
            <person name="Arendt D."/>
            <person name="Savage R."/>
            <person name="Osoegawa K."/>
            <person name="de Jong P."/>
            <person name="Lindberg D.R."/>
            <person name="Seaver E.C."/>
            <person name="Weisblat D.A."/>
            <person name="Putnam N.H."/>
            <person name="Grigoriev I.V."/>
            <person name="Rokhsar D.S."/>
        </authorList>
    </citation>
    <scope>NUCLEOTIDE SEQUENCE</scope>
</reference>
<keyword evidence="4" id="KW-1185">Reference proteome</keyword>
<dbReference type="InParanoid" id="T1FH48"/>
<dbReference type="CTD" id="20208147"/>
<dbReference type="EMBL" id="KB097656">
    <property type="protein sequence ID" value="ESN92247.1"/>
    <property type="molecule type" value="Genomic_DNA"/>
</dbReference>
<name>T1FH48_HELRO</name>
<reference evidence="2 4" key="2">
    <citation type="journal article" date="2013" name="Nature">
        <title>Insights into bilaterian evolution from three spiralian genomes.</title>
        <authorList>
            <person name="Simakov O."/>
            <person name="Marletaz F."/>
            <person name="Cho S.J."/>
            <person name="Edsinger-Gonzales E."/>
            <person name="Havlak P."/>
            <person name="Hellsten U."/>
            <person name="Kuo D.H."/>
            <person name="Larsson T."/>
            <person name="Lv J."/>
            <person name="Arendt D."/>
            <person name="Savage R."/>
            <person name="Osoegawa K."/>
            <person name="de Jong P."/>
            <person name="Grimwood J."/>
            <person name="Chapman J.A."/>
            <person name="Shapiro H."/>
            <person name="Aerts A."/>
            <person name="Otillar R.P."/>
            <person name="Terry A.Y."/>
            <person name="Boore J.L."/>
            <person name="Grigoriev I.V."/>
            <person name="Lindberg D.R."/>
            <person name="Seaver E.C."/>
            <person name="Weisblat D.A."/>
            <person name="Putnam N.H."/>
            <person name="Rokhsar D.S."/>
        </authorList>
    </citation>
    <scope>NUCLEOTIDE SEQUENCE</scope>
</reference>
<evidence type="ECO:0000259" key="1">
    <source>
        <dbReference type="PROSITE" id="PS50053"/>
    </source>
</evidence>
<sequence>MTEIIQLNIVGVEGKRNVTCTLKQLYDEVRRKCKLSLSDDEDLRLVYAGIELENTENIKIKNLEIPNNAQIFMVVRVRGGEENEKIDKKDGRNRAITIESSRRLSHLFASNVLLILVKEILNYEHVEIDVVDEFSPLLFRNALGRLRNDNNNNNNNNNNIINNNINNINNNNNKIISNGDNDLSGNDQICALQRSWWA</sequence>
<dbReference type="EMBL" id="AMQM01007670">
    <property type="status" value="NOT_ANNOTATED_CDS"/>
    <property type="molecule type" value="Genomic_DNA"/>
</dbReference>
<gene>
    <name evidence="3" type="primary">20208147</name>
    <name evidence="2" type="ORF">HELRODRAFT_181583</name>
</gene>
<accession>T1FH48</accession>
<feature type="domain" description="Ubiquitin-like" evidence="1">
    <location>
        <begin position="21"/>
        <end position="80"/>
    </location>
</feature>
<dbReference type="GeneID" id="20208147"/>
<dbReference type="AlphaFoldDB" id="T1FH48"/>
<protein>
    <recommendedName>
        <fullName evidence="1">Ubiquitin-like domain-containing protein</fullName>
    </recommendedName>
</protein>
<dbReference type="InterPro" id="IPR029071">
    <property type="entry name" value="Ubiquitin-like_domsf"/>
</dbReference>
<evidence type="ECO:0000313" key="3">
    <source>
        <dbReference type="EnsemblMetazoa" id="HelroP181583"/>
    </source>
</evidence>
<dbReference type="KEGG" id="hro:HELRODRAFT_181583"/>
<organism evidence="3 4">
    <name type="scientific">Helobdella robusta</name>
    <name type="common">Californian leech</name>
    <dbReference type="NCBI Taxonomy" id="6412"/>
    <lineage>
        <taxon>Eukaryota</taxon>
        <taxon>Metazoa</taxon>
        <taxon>Spiralia</taxon>
        <taxon>Lophotrochozoa</taxon>
        <taxon>Annelida</taxon>
        <taxon>Clitellata</taxon>
        <taxon>Hirudinea</taxon>
        <taxon>Rhynchobdellida</taxon>
        <taxon>Glossiphoniidae</taxon>
        <taxon>Helobdella</taxon>
    </lineage>
</organism>
<dbReference type="EnsemblMetazoa" id="HelroT181583">
    <property type="protein sequence ID" value="HelroP181583"/>
    <property type="gene ID" value="HelroG181583"/>
</dbReference>
<dbReference type="Proteomes" id="UP000015101">
    <property type="component" value="Unassembled WGS sequence"/>
</dbReference>
<dbReference type="PROSITE" id="PS50053">
    <property type="entry name" value="UBIQUITIN_2"/>
    <property type="match status" value="1"/>
</dbReference>
<evidence type="ECO:0000313" key="2">
    <source>
        <dbReference type="EMBL" id="ESN92247.1"/>
    </source>
</evidence>
<reference evidence="3" key="3">
    <citation type="submission" date="2015-06" db="UniProtKB">
        <authorList>
            <consortium name="EnsemblMetazoa"/>
        </authorList>
    </citation>
    <scope>IDENTIFICATION</scope>
</reference>
<proteinExistence type="predicted"/>
<dbReference type="InterPro" id="IPR000626">
    <property type="entry name" value="Ubiquitin-like_dom"/>
</dbReference>
<dbReference type="RefSeq" id="XP_009029627.1">
    <property type="nucleotide sequence ID" value="XM_009031379.1"/>
</dbReference>
<evidence type="ECO:0000313" key="4">
    <source>
        <dbReference type="Proteomes" id="UP000015101"/>
    </source>
</evidence>
<dbReference type="SUPFAM" id="SSF54236">
    <property type="entry name" value="Ubiquitin-like"/>
    <property type="match status" value="1"/>
</dbReference>